<comment type="caution">
    <text evidence="1">The sequence shown here is derived from an EMBL/GenBank/DDBJ whole genome shotgun (WGS) entry which is preliminary data.</text>
</comment>
<gene>
    <name evidence="1" type="ORF">MN116_007431</name>
</gene>
<organism evidence="1 2">
    <name type="scientific">Schistosoma mekongi</name>
    <name type="common">Parasitic worm</name>
    <dbReference type="NCBI Taxonomy" id="38744"/>
    <lineage>
        <taxon>Eukaryota</taxon>
        <taxon>Metazoa</taxon>
        <taxon>Spiralia</taxon>
        <taxon>Lophotrochozoa</taxon>
        <taxon>Platyhelminthes</taxon>
        <taxon>Trematoda</taxon>
        <taxon>Digenea</taxon>
        <taxon>Strigeidida</taxon>
        <taxon>Schistosomatoidea</taxon>
        <taxon>Schistosomatidae</taxon>
        <taxon>Schistosoma</taxon>
    </lineage>
</organism>
<reference evidence="1" key="2">
    <citation type="journal article" date="2023" name="Infect Dis Poverty">
        <title>Chromosome-scale genome of the human blood fluke Schistosoma mekongi and its implications for public health.</title>
        <authorList>
            <person name="Zhou M."/>
            <person name="Xu L."/>
            <person name="Xu D."/>
            <person name="Chen W."/>
            <person name="Khan J."/>
            <person name="Hu Y."/>
            <person name="Huang H."/>
            <person name="Wei H."/>
            <person name="Zhang Y."/>
            <person name="Chusongsang P."/>
            <person name="Tanasarnprasert K."/>
            <person name="Hu X."/>
            <person name="Limpanont Y."/>
            <person name="Lv Z."/>
        </authorList>
    </citation>
    <scope>NUCLEOTIDE SEQUENCE</scope>
    <source>
        <strain evidence="1">LV_2022a</strain>
    </source>
</reference>
<name>A0AAE2D3M1_SCHME</name>
<proteinExistence type="predicted"/>
<accession>A0AAE2D3M1</accession>
<protein>
    <submittedName>
        <fullName evidence="1">Uncharacterized protein</fullName>
    </submittedName>
</protein>
<sequence length="130" mass="15084">MASDMSESQDNKVDIEEVYKQVQKICENYKLFIKSDNPLNELYSDSLNLSYIRDDYETIKRELSIIKANRQLARDALLASGFQCPDDLSKKKLCPDYHAESWLYVHGLALLTEYAFADKLLIIYLYTPCV</sequence>
<dbReference type="Proteomes" id="UP001292079">
    <property type="component" value="Unassembled WGS sequence"/>
</dbReference>
<evidence type="ECO:0000313" key="2">
    <source>
        <dbReference type="Proteomes" id="UP001292079"/>
    </source>
</evidence>
<dbReference type="EMBL" id="JALJAT010000005">
    <property type="protein sequence ID" value="KAK4469929.1"/>
    <property type="molecule type" value="Genomic_DNA"/>
</dbReference>
<reference evidence="1" key="1">
    <citation type="submission" date="2022-04" db="EMBL/GenBank/DDBJ databases">
        <authorList>
            <person name="Xu L."/>
            <person name="Lv Z."/>
        </authorList>
    </citation>
    <scope>NUCLEOTIDE SEQUENCE</scope>
    <source>
        <strain evidence="1">LV_2022a</strain>
    </source>
</reference>
<dbReference type="AlphaFoldDB" id="A0AAE2D3M1"/>
<keyword evidence="2" id="KW-1185">Reference proteome</keyword>
<evidence type="ECO:0000313" key="1">
    <source>
        <dbReference type="EMBL" id="KAK4469929.1"/>
    </source>
</evidence>